<accession>A0ABV8V382</accession>
<comment type="caution">
    <text evidence="12">The sequence shown here is derived from an EMBL/GenBank/DDBJ whole genome shotgun (WGS) entry which is preliminary data.</text>
</comment>
<comment type="subcellular location">
    <subcellularLocation>
        <location evidence="1">Membrane</location>
        <topology evidence="1">Multi-pass membrane protein</topology>
    </subcellularLocation>
</comment>
<dbReference type="InterPro" id="IPR003660">
    <property type="entry name" value="HAMP_dom"/>
</dbReference>
<protein>
    <submittedName>
        <fullName evidence="12">Methyl-accepting chemotaxis protein</fullName>
    </submittedName>
</protein>
<evidence type="ECO:0000256" key="1">
    <source>
        <dbReference type="ARBA" id="ARBA00004141"/>
    </source>
</evidence>
<name>A0ABV8V382_9GAMM</name>
<evidence type="ECO:0000256" key="3">
    <source>
        <dbReference type="ARBA" id="ARBA00022989"/>
    </source>
</evidence>
<feature type="transmembrane region" description="Helical" evidence="9">
    <location>
        <begin position="12"/>
        <end position="32"/>
    </location>
</feature>
<feature type="domain" description="Methyl-accepting transducer" evidence="10">
    <location>
        <begin position="267"/>
        <end position="503"/>
    </location>
</feature>
<feature type="transmembrane region" description="Helical" evidence="9">
    <location>
        <begin position="187"/>
        <end position="210"/>
    </location>
</feature>
<dbReference type="PANTHER" id="PTHR32089">
    <property type="entry name" value="METHYL-ACCEPTING CHEMOTAXIS PROTEIN MCPB"/>
    <property type="match status" value="1"/>
</dbReference>
<reference evidence="13" key="1">
    <citation type="journal article" date="2019" name="Int. J. Syst. Evol. Microbiol.">
        <title>The Global Catalogue of Microorganisms (GCM) 10K type strain sequencing project: providing services to taxonomists for standard genome sequencing and annotation.</title>
        <authorList>
            <consortium name="The Broad Institute Genomics Platform"/>
            <consortium name="The Broad Institute Genome Sequencing Center for Infectious Disease"/>
            <person name="Wu L."/>
            <person name="Ma J."/>
        </authorList>
    </citation>
    <scope>NUCLEOTIDE SEQUENCE [LARGE SCALE GENOMIC DNA]</scope>
    <source>
        <strain evidence="13">CECT 8570</strain>
    </source>
</reference>
<keyword evidence="13" id="KW-1185">Reference proteome</keyword>
<evidence type="ECO:0000256" key="4">
    <source>
        <dbReference type="ARBA" id="ARBA00023136"/>
    </source>
</evidence>
<dbReference type="RefSeq" id="WP_290263634.1">
    <property type="nucleotide sequence ID" value="NZ_JAUFQG010000006.1"/>
</dbReference>
<feature type="coiled-coil region" evidence="8">
    <location>
        <begin position="418"/>
        <end position="445"/>
    </location>
</feature>
<dbReference type="SUPFAM" id="SSF58104">
    <property type="entry name" value="Methyl-accepting chemotaxis protein (MCP) signaling domain"/>
    <property type="match status" value="1"/>
</dbReference>
<feature type="domain" description="HAMP" evidence="11">
    <location>
        <begin position="208"/>
        <end position="262"/>
    </location>
</feature>
<evidence type="ECO:0000256" key="6">
    <source>
        <dbReference type="ARBA" id="ARBA00029447"/>
    </source>
</evidence>
<dbReference type="InterPro" id="IPR004089">
    <property type="entry name" value="MCPsignal_dom"/>
</dbReference>
<keyword evidence="2 9" id="KW-0812">Transmembrane</keyword>
<evidence type="ECO:0000256" key="5">
    <source>
        <dbReference type="ARBA" id="ARBA00023224"/>
    </source>
</evidence>
<dbReference type="Gene3D" id="1.10.287.950">
    <property type="entry name" value="Methyl-accepting chemotaxis protein"/>
    <property type="match status" value="1"/>
</dbReference>
<dbReference type="PROSITE" id="PS50111">
    <property type="entry name" value="CHEMOTAXIS_TRANSDUC_2"/>
    <property type="match status" value="1"/>
</dbReference>
<keyword evidence="4 9" id="KW-0472">Membrane</keyword>
<dbReference type="Proteomes" id="UP001595840">
    <property type="component" value="Unassembled WGS sequence"/>
</dbReference>
<dbReference type="CDD" id="cd11386">
    <property type="entry name" value="MCP_signal"/>
    <property type="match status" value="1"/>
</dbReference>
<organism evidence="12 13">
    <name type="scientific">Simiduia curdlanivorans</name>
    <dbReference type="NCBI Taxonomy" id="1492769"/>
    <lineage>
        <taxon>Bacteria</taxon>
        <taxon>Pseudomonadati</taxon>
        <taxon>Pseudomonadota</taxon>
        <taxon>Gammaproteobacteria</taxon>
        <taxon>Cellvibrionales</taxon>
        <taxon>Cellvibrionaceae</taxon>
        <taxon>Simiduia</taxon>
    </lineage>
</organism>
<dbReference type="PANTHER" id="PTHR32089:SF119">
    <property type="entry name" value="METHYL-ACCEPTING CHEMOTAXIS PROTEIN CTPL"/>
    <property type="match status" value="1"/>
</dbReference>
<evidence type="ECO:0000256" key="7">
    <source>
        <dbReference type="PROSITE-ProRule" id="PRU00284"/>
    </source>
</evidence>
<evidence type="ECO:0000256" key="2">
    <source>
        <dbReference type="ARBA" id="ARBA00022692"/>
    </source>
</evidence>
<comment type="similarity">
    <text evidence="6">Belongs to the methyl-accepting chemotaxis (MCP) protein family.</text>
</comment>
<dbReference type="CDD" id="cd06225">
    <property type="entry name" value="HAMP"/>
    <property type="match status" value="1"/>
</dbReference>
<keyword evidence="8" id="KW-0175">Coiled coil</keyword>
<proteinExistence type="inferred from homology"/>
<evidence type="ECO:0000259" key="11">
    <source>
        <dbReference type="PROSITE" id="PS50885"/>
    </source>
</evidence>
<dbReference type="PROSITE" id="PS50885">
    <property type="entry name" value="HAMP"/>
    <property type="match status" value="1"/>
</dbReference>
<dbReference type="Pfam" id="PF00672">
    <property type="entry name" value="HAMP"/>
    <property type="match status" value="1"/>
</dbReference>
<dbReference type="EMBL" id="JBHSCX010000004">
    <property type="protein sequence ID" value="MFC4361720.1"/>
    <property type="molecule type" value="Genomic_DNA"/>
</dbReference>
<evidence type="ECO:0000256" key="8">
    <source>
        <dbReference type="SAM" id="Coils"/>
    </source>
</evidence>
<dbReference type="SMART" id="SM00283">
    <property type="entry name" value="MA"/>
    <property type="match status" value="1"/>
</dbReference>
<keyword evidence="3 9" id="KW-1133">Transmembrane helix</keyword>
<sequence length="539" mass="58253">MNWLSKVSIKYKILLIPAVGITGFALFLMFTINSGTKNVERLNLIQNVYFPVLELASTNIVTLDRMNETMSTAASTGEMDMLNSAKRMGEAIKTNLGKTRQLQPERAAEIDLIEQSLKAYLKISFDLTASMIDGTVDFTQLATIAENRTKSLQKINNALTLFRDQSDASFKDTVSQATDTEQANLKVGLIVGLITVALLLVISISIALIITRNVDVITQSLKDIAQGDGDLTQRIQKSSEDELGELVGWFNTFIDKLHHTIGEVIQVISPLTDVATRLNGVSHESEKLSTDQAQSSEHVNNAMADMMRSVNNVAENAGSAAQAASHADKEAKAGLKVVGDTVITINNLATEVERAAEVIVKLEKDTESVAGILDVIKGIAEQTNLLALNAAIEAARAGEQGRGFAVVADEVRTLASRTQESTHEIQKVIEQLQNAAREAVQVMDTGKSRAKQSVAQASETGNSLDAITSKVTSITDMNKQIAAATEQQQHFAKSIQSNVIKMRDGSKVAQNNTEQVTQLSSSLQGLADQLKTVAAQFRV</sequence>
<evidence type="ECO:0000259" key="10">
    <source>
        <dbReference type="PROSITE" id="PS50111"/>
    </source>
</evidence>
<dbReference type="Pfam" id="PF00015">
    <property type="entry name" value="MCPsignal"/>
    <property type="match status" value="1"/>
</dbReference>
<dbReference type="SMART" id="SM00304">
    <property type="entry name" value="HAMP"/>
    <property type="match status" value="2"/>
</dbReference>
<evidence type="ECO:0000313" key="12">
    <source>
        <dbReference type="EMBL" id="MFC4361720.1"/>
    </source>
</evidence>
<gene>
    <name evidence="12" type="ORF">ACFOX3_05355</name>
</gene>
<keyword evidence="5 7" id="KW-0807">Transducer</keyword>
<evidence type="ECO:0000256" key="9">
    <source>
        <dbReference type="SAM" id="Phobius"/>
    </source>
</evidence>
<evidence type="ECO:0000313" key="13">
    <source>
        <dbReference type="Proteomes" id="UP001595840"/>
    </source>
</evidence>